<proteinExistence type="predicted"/>
<dbReference type="GO" id="GO:0004386">
    <property type="term" value="F:helicase activity"/>
    <property type="evidence" value="ECO:0007669"/>
    <property type="project" value="UniProtKB-KW"/>
</dbReference>
<protein>
    <submittedName>
        <fullName evidence="2">DNA helicase Pif1-like protein</fullName>
    </submittedName>
</protein>
<sequence>MNQLPPHQALSVMQNISPHHATTTNSQNFNPLCNNSKGVSTVFDKSSVVGDEQMLYIKQTHSPYTVSSTQERGNVKFDRRKCIPTPRYRNINKNDRWHKGIQIKDPEPRSAYNNQESSPAIDCTGSSSTAATNLPSASNPSPLYTERVSHYYIDIGDCQYVCQYYKAAFWYGERVKTGSRWQPVFRTAREKCTGANATEFKIQLYNVVGNREYQLPSSGTLGAIVTAREKCTGANATEFKIQLYNVVGNREYQLPSSGTLGAIVFESGFNTQSDYDVIIEYKDRQPQRINKLHSSYMSLQYPLLFVYGQPSYHTKMTLKGVNANKKRTKMAESSITPIEAKGKEKILEIEANIKDLKLKDRN</sequence>
<keyword evidence="2" id="KW-0067">ATP-binding</keyword>
<organism evidence="2 3">
    <name type="scientific">Artemisia annua</name>
    <name type="common">Sweet wormwood</name>
    <dbReference type="NCBI Taxonomy" id="35608"/>
    <lineage>
        <taxon>Eukaryota</taxon>
        <taxon>Viridiplantae</taxon>
        <taxon>Streptophyta</taxon>
        <taxon>Embryophyta</taxon>
        <taxon>Tracheophyta</taxon>
        <taxon>Spermatophyta</taxon>
        <taxon>Magnoliopsida</taxon>
        <taxon>eudicotyledons</taxon>
        <taxon>Gunneridae</taxon>
        <taxon>Pentapetalae</taxon>
        <taxon>asterids</taxon>
        <taxon>campanulids</taxon>
        <taxon>Asterales</taxon>
        <taxon>Asteraceae</taxon>
        <taxon>Asteroideae</taxon>
        <taxon>Anthemideae</taxon>
        <taxon>Artemisiinae</taxon>
        <taxon>Artemisia</taxon>
    </lineage>
</organism>
<reference evidence="2 3" key="1">
    <citation type="journal article" date="2018" name="Mol. Plant">
        <title>The genome of Artemisia annua provides insight into the evolution of Asteraceae family and artemisinin biosynthesis.</title>
        <authorList>
            <person name="Shen Q."/>
            <person name="Zhang L."/>
            <person name="Liao Z."/>
            <person name="Wang S."/>
            <person name="Yan T."/>
            <person name="Shi P."/>
            <person name="Liu M."/>
            <person name="Fu X."/>
            <person name="Pan Q."/>
            <person name="Wang Y."/>
            <person name="Lv Z."/>
            <person name="Lu X."/>
            <person name="Zhang F."/>
            <person name="Jiang W."/>
            <person name="Ma Y."/>
            <person name="Chen M."/>
            <person name="Hao X."/>
            <person name="Li L."/>
            <person name="Tang Y."/>
            <person name="Lv G."/>
            <person name="Zhou Y."/>
            <person name="Sun X."/>
            <person name="Brodelius P.E."/>
            <person name="Rose J.K.C."/>
            <person name="Tang K."/>
        </authorList>
    </citation>
    <scope>NUCLEOTIDE SEQUENCE [LARGE SCALE GENOMIC DNA]</scope>
    <source>
        <strain evidence="3">cv. Huhao1</strain>
        <tissue evidence="2">Leaf</tissue>
    </source>
</reference>
<gene>
    <name evidence="2" type="ORF">CTI12_AA059160</name>
</gene>
<dbReference type="PANTHER" id="PTHR45786">
    <property type="entry name" value="DNA BINDING PROTEIN-LIKE"/>
    <property type="match status" value="1"/>
</dbReference>
<dbReference type="EMBL" id="PKPP01000640">
    <property type="protein sequence ID" value="PWA90301.1"/>
    <property type="molecule type" value="Genomic_DNA"/>
</dbReference>
<keyword evidence="2" id="KW-0547">Nucleotide-binding</keyword>
<accession>A0A2U1PX00</accession>
<keyword evidence="2" id="KW-0378">Hydrolase</keyword>
<comment type="caution">
    <text evidence="2">The sequence shown here is derived from an EMBL/GenBank/DDBJ whole genome shotgun (WGS) entry which is preliminary data.</text>
</comment>
<keyword evidence="3" id="KW-1185">Reference proteome</keyword>
<dbReference type="PANTHER" id="PTHR45786:SF74">
    <property type="entry name" value="ATP-DEPENDENT DNA HELICASE"/>
    <property type="match status" value="1"/>
</dbReference>
<evidence type="ECO:0000313" key="2">
    <source>
        <dbReference type="EMBL" id="PWA90301.1"/>
    </source>
</evidence>
<feature type="compositionally biased region" description="Polar residues" evidence="1">
    <location>
        <begin position="111"/>
        <end position="139"/>
    </location>
</feature>
<evidence type="ECO:0000313" key="3">
    <source>
        <dbReference type="Proteomes" id="UP000245207"/>
    </source>
</evidence>
<dbReference type="Proteomes" id="UP000245207">
    <property type="component" value="Unassembled WGS sequence"/>
</dbReference>
<dbReference type="AlphaFoldDB" id="A0A2U1PX00"/>
<feature type="compositionally biased region" description="Basic and acidic residues" evidence="1">
    <location>
        <begin position="99"/>
        <end position="108"/>
    </location>
</feature>
<keyword evidence="2" id="KW-0347">Helicase</keyword>
<evidence type="ECO:0000256" key="1">
    <source>
        <dbReference type="SAM" id="MobiDB-lite"/>
    </source>
</evidence>
<feature type="region of interest" description="Disordered" evidence="1">
    <location>
        <begin position="99"/>
        <end position="139"/>
    </location>
</feature>
<name>A0A2U1PX00_ARTAN</name>